<dbReference type="SMART" id="SM00271">
    <property type="entry name" value="DnaJ"/>
    <property type="match status" value="1"/>
</dbReference>
<feature type="compositionally biased region" description="Polar residues" evidence="25">
    <location>
        <begin position="962"/>
        <end position="987"/>
    </location>
</feature>
<dbReference type="Pfam" id="PF00069">
    <property type="entry name" value="Pkinase"/>
    <property type="match status" value="1"/>
</dbReference>
<keyword evidence="19" id="KW-0968">Cytoplasmic vesicle</keyword>
<evidence type="ECO:0000256" key="16">
    <source>
        <dbReference type="ARBA" id="ARBA00022990"/>
    </source>
</evidence>
<evidence type="ECO:0000256" key="24">
    <source>
        <dbReference type="ARBA" id="ARBA00076380"/>
    </source>
</evidence>
<evidence type="ECO:0000256" key="15">
    <source>
        <dbReference type="ARBA" id="ARBA00022949"/>
    </source>
</evidence>
<evidence type="ECO:0000256" key="22">
    <source>
        <dbReference type="ARBA" id="ARBA00054326"/>
    </source>
</evidence>
<dbReference type="FunFam" id="2.60.40.1110:FF:000001">
    <property type="entry name" value="cyclin-G-associated kinase isoform X2"/>
    <property type="match status" value="1"/>
</dbReference>
<feature type="region of interest" description="Disordered" evidence="25">
    <location>
        <begin position="787"/>
        <end position="876"/>
    </location>
</feature>
<evidence type="ECO:0000256" key="18">
    <source>
        <dbReference type="ARBA" id="ARBA00023306"/>
    </source>
</evidence>
<comment type="function">
    <text evidence="22">Associates with cyclin G and CDK5. Seems to act as an auxilin homolog that is involved in the uncoating of clathrin-coated vesicles by Hsc70 in non-neuronal cells. Expression oscillates slightly during the cell cycle, peaking at G1. May play a role in clathrin-mediated endocytosis and intracellular trafficking, and in the dynamics of clathrin assembly/disassembly.</text>
</comment>
<evidence type="ECO:0000256" key="1">
    <source>
        <dbReference type="ARBA" id="ARBA00004132"/>
    </source>
</evidence>
<protein>
    <recommendedName>
        <fullName evidence="23">Cyclin-G-associated kinase</fullName>
        <ecNumber evidence="6">2.7.11.1</ecNumber>
    </recommendedName>
    <alternativeName>
        <fullName evidence="24">DnaJ homolog subfamily C member 26</fullName>
    </alternativeName>
</protein>
<dbReference type="Gene3D" id="3.90.190.10">
    <property type="entry name" value="Protein tyrosine phosphatase superfamily"/>
    <property type="match status" value="1"/>
</dbReference>
<comment type="catalytic activity">
    <reaction evidence="21">
        <text>L-seryl-[protein] + ATP = O-phospho-L-seryl-[protein] + ADP + H(+)</text>
        <dbReference type="Rhea" id="RHEA:17989"/>
        <dbReference type="Rhea" id="RHEA-COMP:9863"/>
        <dbReference type="Rhea" id="RHEA-COMP:11604"/>
        <dbReference type="ChEBI" id="CHEBI:15378"/>
        <dbReference type="ChEBI" id="CHEBI:29999"/>
        <dbReference type="ChEBI" id="CHEBI:30616"/>
        <dbReference type="ChEBI" id="CHEBI:83421"/>
        <dbReference type="ChEBI" id="CHEBI:456216"/>
        <dbReference type="EC" id="2.7.11.1"/>
    </reaction>
</comment>
<evidence type="ECO:0000256" key="17">
    <source>
        <dbReference type="ARBA" id="ARBA00023034"/>
    </source>
</evidence>
<proteinExistence type="inferred from homology"/>
<evidence type="ECO:0000256" key="9">
    <source>
        <dbReference type="ARBA" id="ARBA00022527"/>
    </source>
</evidence>
<dbReference type="CDD" id="cd14036">
    <property type="entry name" value="STKc_GAK"/>
    <property type="match status" value="1"/>
</dbReference>
<dbReference type="CDD" id="cd14564">
    <property type="entry name" value="PTP_GAK"/>
    <property type="match status" value="1"/>
</dbReference>
<evidence type="ECO:0000256" key="21">
    <source>
        <dbReference type="ARBA" id="ARBA00048679"/>
    </source>
</evidence>
<dbReference type="PROSITE" id="PS00108">
    <property type="entry name" value="PROTEIN_KINASE_ST"/>
    <property type="match status" value="1"/>
</dbReference>
<dbReference type="GO" id="GO:0072318">
    <property type="term" value="P:clathrin coat disassembly"/>
    <property type="evidence" value="ECO:0007669"/>
    <property type="project" value="TreeGrafter"/>
</dbReference>
<feature type="compositionally biased region" description="Low complexity" evidence="25">
    <location>
        <begin position="1042"/>
        <end position="1051"/>
    </location>
</feature>
<dbReference type="InterPro" id="IPR029021">
    <property type="entry name" value="Prot-tyrosine_phosphatase-like"/>
</dbReference>
<evidence type="ECO:0000259" key="26">
    <source>
        <dbReference type="PROSITE" id="PS50011"/>
    </source>
</evidence>
<dbReference type="PANTHER" id="PTHR23172">
    <property type="entry name" value="AUXILIN/CYCLIN G-ASSOCIATED KINASE-RELATED"/>
    <property type="match status" value="1"/>
</dbReference>
<dbReference type="SMART" id="SM00220">
    <property type="entry name" value="S_TKc"/>
    <property type="match status" value="1"/>
</dbReference>
<accession>A0A665WZH8</accession>
<reference evidence="30" key="1">
    <citation type="submission" date="2021-04" db="EMBL/GenBank/DDBJ databases">
        <authorList>
            <consortium name="Wellcome Sanger Institute Data Sharing"/>
        </authorList>
    </citation>
    <scope>NUCLEOTIDE SEQUENCE [LARGE SCALE GENOMIC DNA]</scope>
</reference>
<evidence type="ECO:0000256" key="23">
    <source>
        <dbReference type="ARBA" id="ARBA00068393"/>
    </source>
</evidence>
<evidence type="ECO:0000256" key="14">
    <source>
        <dbReference type="ARBA" id="ARBA00022840"/>
    </source>
</evidence>
<sequence>MSLFQSALDFLAGPGSSGAASRDQNDFVGQVVELGDMKLRIKRVIAEGEMVQLYEKMPATAFRSKRLLSNEEEKNKEIIQEVCFMKKLSGHPNMVQFCSAASISKEESDTGQAEFLILTELCKGQLVDFIKRIEQRAPLSCDTVLKIFYQTCRAVQHMHKQKPPITHRDLKIENLLISNQGTIKLCDFGSATTVSHYPDYSWSAQKRSMVEDEITRNTTPAYRTPEMIDLYSNFPINEKQDIWALGCILYLLCFKQHPFEDGAKLQIVNGKYSIPQNDVKYTVYHDLIRSMLKVNPEERLSITELVNQLQEIAAARNVNPKSPITELLEQNGGFGNNGAQPPMQVHNVHSIYDPDQSGSGLLDILRGGTERFLTNIKDTSSKVIQSVASYAKGDLDISYITSRIAVMSFPAEGVESAIKNNIEDVRLFLDSRHAGHYAVYNLSKRSYRPSRFHNRVSECNWQVRRAPNLRSLYSVCKNMHIWLKQDQRNICIVHCLDGRAASAVAVCSFLCFCRLFTTAEAAVYMFSMKRCPPGISASHKRYIEYMCDMMAEEPIIPHSKPITIRSIVMTPVPLFNKQRNGCRPFCEVYVGDERVLTTSQEYDRMKDYKIEDGRAEIPLNVTVQGDVLVVIYHARSTLGGRLQAKMASMKMFQIQFHTGFVPRNATTVKFAKYVYYLEPCHVNFIYSSLSFLPSNSQGVCFYIYLNIKLFIATGKPELPRQPGSSAFYDSESPQPVQTPEGFNATDPETPGSTDTNANNFFQTLDWEGMDSKLLIWPLGFLRESKEHPTSEGDSYSYSAPIGEPLSRDPSEPLFDADFEVRKTSAPATEEAPVGDTADLLGLNSDPEPPPMSSTSSSAPSQAVQGGMKAASSNSDLLNDLFAPPAGQTGAVQEDLFFSGPTSGATPDSKPMDDLFDPFGMGSGSGVGSSVGSSRQASGPDLFGDLLGSDSSATSGFSSAHSNATPASNTSLFNLINDTPKITSSASQPDLLGGWDSWSAGTTTGKSPASSDSSGFLPQAQPWQSGRPASAQSKPWMSGSGSGSSPKAPPASQLAGTQPTRPNYNLNFSSVIGGREERGVRGPGFGPKPKVKEDDFEDLLSTQGFASKFDKKGPRTIAEMRRQEITKDMDPLKLQILDWIEGKERNIRALLSTLHTVLWEGETRWKHVGMADLVTPDQVKKYYRKAVLVVHPDKATGQPYEQYAKMIFMELNDAWSEFENQGSKALF</sequence>
<keyword evidence="7" id="KW-0488">Methylation</keyword>
<evidence type="ECO:0000256" key="6">
    <source>
        <dbReference type="ARBA" id="ARBA00012513"/>
    </source>
</evidence>
<keyword evidence="9" id="KW-0723">Serine/threonine-protein kinase</keyword>
<feature type="domain" description="J" evidence="27">
    <location>
        <begin position="1162"/>
        <end position="1226"/>
    </location>
</feature>
<dbReference type="FunFam" id="1.10.287.110:FF:000002">
    <property type="entry name" value="putative tyrosine-protein phosphatase auxilin isoform X2"/>
    <property type="match status" value="1"/>
</dbReference>
<feature type="compositionally biased region" description="Polar residues" evidence="25">
    <location>
        <begin position="1053"/>
        <end position="1069"/>
    </location>
</feature>
<evidence type="ECO:0000256" key="19">
    <source>
        <dbReference type="ARBA" id="ARBA00023329"/>
    </source>
</evidence>
<comment type="similarity">
    <text evidence="5">Belongs to the protein kinase superfamily. AGC Ser/Thr protein kinase family. PKC subfamily.</text>
</comment>
<keyword evidence="14" id="KW-0067">ATP-binding</keyword>
<evidence type="ECO:0000256" key="20">
    <source>
        <dbReference type="ARBA" id="ARBA00047899"/>
    </source>
</evidence>
<evidence type="ECO:0000313" key="31">
    <source>
        <dbReference type="Proteomes" id="UP000472264"/>
    </source>
</evidence>
<dbReference type="CDD" id="cd06257">
    <property type="entry name" value="DnaJ"/>
    <property type="match status" value="1"/>
</dbReference>
<feature type="domain" description="Protein kinase" evidence="26">
    <location>
        <begin position="39"/>
        <end position="313"/>
    </location>
</feature>
<keyword evidence="17" id="KW-0333">Golgi apparatus</keyword>
<keyword evidence="13" id="KW-0418">Kinase</keyword>
<dbReference type="Gene3D" id="1.10.510.10">
    <property type="entry name" value="Transferase(Phosphotransferase) domain 1"/>
    <property type="match status" value="1"/>
</dbReference>
<dbReference type="Gene3D" id="2.60.40.1110">
    <property type="match status" value="1"/>
</dbReference>
<feature type="compositionally biased region" description="Polar residues" evidence="25">
    <location>
        <begin position="750"/>
        <end position="759"/>
    </location>
</feature>
<dbReference type="Proteomes" id="UP000472264">
    <property type="component" value="Chromosome 9"/>
</dbReference>
<evidence type="ECO:0000259" key="27">
    <source>
        <dbReference type="PROSITE" id="PS50076"/>
    </source>
</evidence>
<dbReference type="AlphaFoldDB" id="A0A665WZH8"/>
<dbReference type="InterPro" id="IPR000719">
    <property type="entry name" value="Prot_kinase_dom"/>
</dbReference>
<dbReference type="PROSITE" id="PS50076">
    <property type="entry name" value="DNAJ_2"/>
    <property type="match status" value="1"/>
</dbReference>
<dbReference type="GO" id="GO:0005925">
    <property type="term" value="C:focal adhesion"/>
    <property type="evidence" value="ECO:0007669"/>
    <property type="project" value="UniProtKB-SubCell"/>
</dbReference>
<evidence type="ECO:0000259" key="29">
    <source>
        <dbReference type="PROSITE" id="PS51182"/>
    </source>
</evidence>
<feature type="region of interest" description="Disordered" evidence="25">
    <location>
        <begin position="895"/>
        <end position="1091"/>
    </location>
</feature>
<dbReference type="GO" id="GO:0030276">
    <property type="term" value="F:clathrin binding"/>
    <property type="evidence" value="ECO:0007669"/>
    <property type="project" value="TreeGrafter"/>
</dbReference>
<evidence type="ECO:0000256" key="10">
    <source>
        <dbReference type="ARBA" id="ARBA00022553"/>
    </source>
</evidence>
<dbReference type="SMART" id="SM01326">
    <property type="entry name" value="PTEN_C2"/>
    <property type="match status" value="1"/>
</dbReference>
<feature type="compositionally biased region" description="Low complexity" evidence="25">
    <location>
        <begin position="947"/>
        <end position="961"/>
    </location>
</feature>
<dbReference type="GO" id="GO:0072583">
    <property type="term" value="P:clathrin-dependent endocytosis"/>
    <property type="evidence" value="ECO:0007669"/>
    <property type="project" value="TreeGrafter"/>
</dbReference>
<dbReference type="GO" id="GO:0030136">
    <property type="term" value="C:clathrin-coated vesicle"/>
    <property type="evidence" value="ECO:0007669"/>
    <property type="project" value="UniProtKB-SubCell"/>
</dbReference>
<gene>
    <name evidence="30" type="primary">gak</name>
</gene>
<evidence type="ECO:0000256" key="12">
    <source>
        <dbReference type="ARBA" id="ARBA00022741"/>
    </source>
</evidence>
<dbReference type="GO" id="GO:0005524">
    <property type="term" value="F:ATP binding"/>
    <property type="evidence" value="ECO:0007669"/>
    <property type="project" value="UniProtKB-KW"/>
</dbReference>
<keyword evidence="16" id="KW-0007">Acetylation</keyword>
<keyword evidence="15" id="KW-0965">Cell junction</keyword>
<evidence type="ECO:0000256" key="3">
    <source>
        <dbReference type="ARBA" id="ARBA00004556"/>
    </source>
</evidence>
<dbReference type="Pfam" id="PF10409">
    <property type="entry name" value="PTEN_C2"/>
    <property type="match status" value="1"/>
</dbReference>
<dbReference type="InterPro" id="IPR029023">
    <property type="entry name" value="Tensin_phosphatase"/>
</dbReference>
<evidence type="ECO:0000256" key="8">
    <source>
        <dbReference type="ARBA" id="ARBA00022490"/>
    </source>
</evidence>
<evidence type="ECO:0000256" key="5">
    <source>
        <dbReference type="ARBA" id="ARBA00005490"/>
    </source>
</evidence>
<dbReference type="PROSITE" id="PS50011">
    <property type="entry name" value="PROTEIN_KINASE_DOM"/>
    <property type="match status" value="1"/>
</dbReference>
<evidence type="ECO:0000256" key="25">
    <source>
        <dbReference type="SAM" id="MobiDB-lite"/>
    </source>
</evidence>
<dbReference type="InterPro" id="IPR014020">
    <property type="entry name" value="Tensin_C2-dom"/>
</dbReference>
<dbReference type="SUPFAM" id="SSF56112">
    <property type="entry name" value="Protein kinase-like (PK-like)"/>
    <property type="match status" value="1"/>
</dbReference>
<dbReference type="GO" id="GO:0048471">
    <property type="term" value="C:perinuclear region of cytoplasm"/>
    <property type="evidence" value="ECO:0007669"/>
    <property type="project" value="UniProtKB-SubCell"/>
</dbReference>
<dbReference type="Ensembl" id="ENSENLT00000050301.1">
    <property type="protein sequence ID" value="ENSENLP00000049092.1"/>
    <property type="gene ID" value="ENSENLG00000020345.1"/>
</dbReference>
<comment type="subcellular location">
    <subcellularLocation>
        <location evidence="2">Cell junction</location>
        <location evidence="2">Focal adhesion</location>
    </subcellularLocation>
    <subcellularLocation>
        <location evidence="3">Cytoplasm</location>
        <location evidence="3">Perinuclear region</location>
    </subcellularLocation>
    <subcellularLocation>
        <location evidence="1">Cytoplasmic vesicle</location>
        <location evidence="1">Clathrin-coated vesicle</location>
    </subcellularLocation>
    <subcellularLocation>
        <location evidence="4">Golgi apparatus</location>
        <location evidence="4">trans-Golgi network</location>
    </subcellularLocation>
</comment>
<keyword evidence="11" id="KW-0808">Transferase</keyword>
<evidence type="ECO:0000313" key="30">
    <source>
        <dbReference type="Ensembl" id="ENSENLP00000049092.1"/>
    </source>
</evidence>
<dbReference type="FunFam" id="3.90.190.10:FF:000008">
    <property type="entry name" value="putative tyrosine-protein phosphatase auxilin isoform X2"/>
    <property type="match status" value="1"/>
</dbReference>
<evidence type="ECO:0000256" key="11">
    <source>
        <dbReference type="ARBA" id="ARBA00022679"/>
    </source>
</evidence>
<dbReference type="PANTHER" id="PTHR23172:SF34">
    <property type="entry name" value="CYCLIN-G-ASSOCIATED KINASE"/>
    <property type="match status" value="1"/>
</dbReference>
<name>A0A665WZH8_ECHNA</name>
<feature type="compositionally biased region" description="Polar residues" evidence="25">
    <location>
        <begin position="998"/>
        <end position="1023"/>
    </location>
</feature>
<evidence type="ECO:0000256" key="4">
    <source>
        <dbReference type="ARBA" id="ARBA00004601"/>
    </source>
</evidence>
<keyword evidence="31" id="KW-1185">Reference proteome</keyword>
<keyword evidence="18" id="KW-0131">Cell cycle</keyword>
<dbReference type="InterPro" id="IPR036869">
    <property type="entry name" value="J_dom_sf"/>
</dbReference>
<dbReference type="SUPFAM" id="SSF49562">
    <property type="entry name" value="C2 domain (Calcium/lipid-binding domain, CaLB)"/>
    <property type="match status" value="1"/>
</dbReference>
<comment type="catalytic activity">
    <reaction evidence="20">
        <text>L-threonyl-[protein] + ATP = O-phospho-L-threonyl-[protein] + ADP + H(+)</text>
        <dbReference type="Rhea" id="RHEA:46608"/>
        <dbReference type="Rhea" id="RHEA-COMP:11060"/>
        <dbReference type="Rhea" id="RHEA-COMP:11605"/>
        <dbReference type="ChEBI" id="CHEBI:15378"/>
        <dbReference type="ChEBI" id="CHEBI:30013"/>
        <dbReference type="ChEBI" id="CHEBI:30616"/>
        <dbReference type="ChEBI" id="CHEBI:61977"/>
        <dbReference type="ChEBI" id="CHEBI:456216"/>
        <dbReference type="EC" id="2.7.11.1"/>
    </reaction>
</comment>
<feature type="region of interest" description="Disordered" evidence="25">
    <location>
        <begin position="722"/>
        <end position="759"/>
    </location>
</feature>
<dbReference type="Gene3D" id="1.10.287.110">
    <property type="entry name" value="DnaJ domain"/>
    <property type="match status" value="1"/>
</dbReference>
<dbReference type="InterPro" id="IPR035892">
    <property type="entry name" value="C2_domain_sf"/>
</dbReference>
<feature type="domain" description="C2 tensin-type" evidence="29">
    <location>
        <begin position="559"/>
        <end position="714"/>
    </location>
</feature>
<dbReference type="GO" id="GO:0004674">
    <property type="term" value="F:protein serine/threonine kinase activity"/>
    <property type="evidence" value="ECO:0007669"/>
    <property type="project" value="UniProtKB-KW"/>
</dbReference>
<dbReference type="InterPro" id="IPR001623">
    <property type="entry name" value="DnaJ_domain"/>
</dbReference>
<feature type="domain" description="Phosphatase tensin-type" evidence="28">
    <location>
        <begin position="386"/>
        <end position="553"/>
    </location>
</feature>
<evidence type="ECO:0000259" key="28">
    <source>
        <dbReference type="PROSITE" id="PS51181"/>
    </source>
</evidence>
<evidence type="ECO:0000256" key="7">
    <source>
        <dbReference type="ARBA" id="ARBA00022481"/>
    </source>
</evidence>
<dbReference type="InterPro" id="IPR008271">
    <property type="entry name" value="Ser/Thr_kinase_AS"/>
</dbReference>
<dbReference type="FunFam" id="1.10.510.10:FF:000228">
    <property type="entry name" value="cyclin-G-associated kinase isoform X1"/>
    <property type="match status" value="1"/>
</dbReference>
<dbReference type="InterPro" id="IPR011009">
    <property type="entry name" value="Kinase-like_dom_sf"/>
</dbReference>
<evidence type="ECO:0000256" key="13">
    <source>
        <dbReference type="ARBA" id="ARBA00022777"/>
    </source>
</evidence>
<keyword evidence="10" id="KW-0597">Phosphoprotein</keyword>
<dbReference type="SUPFAM" id="SSF46565">
    <property type="entry name" value="Chaperone J-domain"/>
    <property type="match status" value="1"/>
</dbReference>
<dbReference type="EC" id="2.7.11.1" evidence="6"/>
<dbReference type="SUPFAM" id="SSF52799">
    <property type="entry name" value="(Phosphotyrosine protein) phosphatases II"/>
    <property type="match status" value="1"/>
</dbReference>
<keyword evidence="12" id="KW-0547">Nucleotide-binding</keyword>
<keyword evidence="8" id="KW-0963">Cytoplasm</keyword>
<dbReference type="PROSITE" id="PS51182">
    <property type="entry name" value="C2_TENSIN"/>
    <property type="match status" value="1"/>
</dbReference>
<reference evidence="30" key="3">
    <citation type="submission" date="2025-09" db="UniProtKB">
        <authorList>
            <consortium name="Ensembl"/>
        </authorList>
    </citation>
    <scope>IDENTIFICATION</scope>
</reference>
<dbReference type="GO" id="GO:0005794">
    <property type="term" value="C:Golgi apparatus"/>
    <property type="evidence" value="ECO:0007669"/>
    <property type="project" value="UniProtKB-SubCell"/>
</dbReference>
<organism evidence="30 31">
    <name type="scientific">Echeneis naucrates</name>
    <name type="common">Live sharksucker</name>
    <dbReference type="NCBI Taxonomy" id="173247"/>
    <lineage>
        <taxon>Eukaryota</taxon>
        <taxon>Metazoa</taxon>
        <taxon>Chordata</taxon>
        <taxon>Craniata</taxon>
        <taxon>Vertebrata</taxon>
        <taxon>Euteleostomi</taxon>
        <taxon>Actinopterygii</taxon>
        <taxon>Neopterygii</taxon>
        <taxon>Teleostei</taxon>
        <taxon>Neoteleostei</taxon>
        <taxon>Acanthomorphata</taxon>
        <taxon>Carangaria</taxon>
        <taxon>Carangiformes</taxon>
        <taxon>Echeneidae</taxon>
        <taxon>Echeneis</taxon>
    </lineage>
</organism>
<reference evidence="30" key="2">
    <citation type="submission" date="2025-08" db="UniProtKB">
        <authorList>
            <consortium name="Ensembl"/>
        </authorList>
    </citation>
    <scope>IDENTIFICATION</scope>
</reference>
<evidence type="ECO:0000256" key="2">
    <source>
        <dbReference type="ARBA" id="ARBA00004246"/>
    </source>
</evidence>
<dbReference type="PROSITE" id="PS51181">
    <property type="entry name" value="PPASE_TENSIN"/>
    <property type="match status" value="1"/>
</dbReference>